<proteinExistence type="predicted"/>
<name>D0LYB6_HALO1</name>
<sequence length="206" mass="21987">MKEVEVHFASARDVLGAYWGHLTGGGLAISRHHLSEEVCEGQTVSLQVCVDRQHRGDIIGTVIRTSPTKAIVAFSADDGKRELFTVAFSECCSASDVRLLVADSDGNEVNLQATLAQLSDAGCCVTLAAGDEALDEISLGSNVTVILGDSSENLRITGCVMAQWGALRWILFDLENDALPALRRHLDQIARSPVPQAQMDSAPTPA</sequence>
<dbReference type="Proteomes" id="UP000001880">
    <property type="component" value="Chromosome"/>
</dbReference>
<reference evidence="1 2" key="1">
    <citation type="journal article" date="2010" name="Stand. Genomic Sci.">
        <title>Complete genome sequence of Haliangium ochraceum type strain (SMP-2).</title>
        <authorList>
            <consortium name="US DOE Joint Genome Institute (JGI-PGF)"/>
            <person name="Ivanova N."/>
            <person name="Daum C."/>
            <person name="Lang E."/>
            <person name="Abt B."/>
            <person name="Kopitz M."/>
            <person name="Saunders E."/>
            <person name="Lapidus A."/>
            <person name="Lucas S."/>
            <person name="Glavina Del Rio T."/>
            <person name="Nolan M."/>
            <person name="Tice H."/>
            <person name="Copeland A."/>
            <person name="Cheng J.F."/>
            <person name="Chen F."/>
            <person name="Bruce D."/>
            <person name="Goodwin L."/>
            <person name="Pitluck S."/>
            <person name="Mavromatis K."/>
            <person name="Pati A."/>
            <person name="Mikhailova N."/>
            <person name="Chen A."/>
            <person name="Palaniappan K."/>
            <person name="Land M."/>
            <person name="Hauser L."/>
            <person name="Chang Y.J."/>
            <person name="Jeffries C.D."/>
            <person name="Detter J.C."/>
            <person name="Brettin T."/>
            <person name="Rohde M."/>
            <person name="Goker M."/>
            <person name="Bristow J."/>
            <person name="Markowitz V."/>
            <person name="Eisen J.A."/>
            <person name="Hugenholtz P."/>
            <person name="Kyrpides N.C."/>
            <person name="Klenk H.P."/>
        </authorList>
    </citation>
    <scope>NUCLEOTIDE SEQUENCE [LARGE SCALE GENOMIC DNA]</scope>
    <source>
        <strain evidence="2">DSM 14365 / CIP 107738 / JCM 11303 / AJ 13395 / SMP-2</strain>
    </source>
</reference>
<dbReference type="RefSeq" id="WP_012828865.1">
    <property type="nucleotide sequence ID" value="NC_013440.1"/>
</dbReference>
<evidence type="ECO:0000313" key="2">
    <source>
        <dbReference type="Proteomes" id="UP000001880"/>
    </source>
</evidence>
<evidence type="ECO:0000313" key="1">
    <source>
        <dbReference type="EMBL" id="ACY16266.1"/>
    </source>
</evidence>
<gene>
    <name evidence="1" type="ordered locus">Hoch_3766</name>
</gene>
<dbReference type="KEGG" id="hoh:Hoch_3766"/>
<accession>D0LYB6</accession>
<dbReference type="HOGENOM" id="CLU_1330399_0_0_7"/>
<evidence type="ECO:0008006" key="3">
    <source>
        <dbReference type="Google" id="ProtNLM"/>
    </source>
</evidence>
<organism evidence="1 2">
    <name type="scientific">Haliangium ochraceum (strain DSM 14365 / JCM 11303 / SMP-2)</name>
    <dbReference type="NCBI Taxonomy" id="502025"/>
    <lineage>
        <taxon>Bacteria</taxon>
        <taxon>Pseudomonadati</taxon>
        <taxon>Myxococcota</taxon>
        <taxon>Polyangia</taxon>
        <taxon>Haliangiales</taxon>
        <taxon>Kofleriaceae</taxon>
        <taxon>Haliangium</taxon>
    </lineage>
</organism>
<keyword evidence="2" id="KW-1185">Reference proteome</keyword>
<protein>
    <recommendedName>
        <fullName evidence="3">PilZ domain-containing protein</fullName>
    </recommendedName>
</protein>
<dbReference type="EMBL" id="CP001804">
    <property type="protein sequence ID" value="ACY16266.1"/>
    <property type="molecule type" value="Genomic_DNA"/>
</dbReference>
<dbReference type="AlphaFoldDB" id="D0LYB6"/>